<evidence type="ECO:0000256" key="7">
    <source>
        <dbReference type="ARBA" id="ARBA00023137"/>
    </source>
</evidence>
<evidence type="ECO:0000256" key="6">
    <source>
        <dbReference type="ARBA" id="ARBA00022840"/>
    </source>
</evidence>
<evidence type="ECO:0000256" key="4">
    <source>
        <dbReference type="ARBA" id="ARBA00022741"/>
    </source>
</evidence>
<evidence type="ECO:0000313" key="10">
    <source>
        <dbReference type="EMBL" id="SET19181.1"/>
    </source>
</evidence>
<dbReference type="CDD" id="cd05387">
    <property type="entry name" value="BY-kinase"/>
    <property type="match status" value="1"/>
</dbReference>
<dbReference type="RefSeq" id="WP_092352124.1">
    <property type="nucleotide sequence ID" value="NZ_FOIN01000003.1"/>
</dbReference>
<dbReference type="GO" id="GO:0005524">
    <property type="term" value="F:ATP binding"/>
    <property type="evidence" value="ECO:0007669"/>
    <property type="project" value="UniProtKB-KW"/>
</dbReference>
<feature type="domain" description="AAA" evidence="9">
    <location>
        <begin position="61"/>
        <end position="178"/>
    </location>
</feature>
<evidence type="ECO:0000313" key="11">
    <source>
        <dbReference type="Proteomes" id="UP000198558"/>
    </source>
</evidence>
<dbReference type="Pfam" id="PF13614">
    <property type="entry name" value="AAA_31"/>
    <property type="match status" value="1"/>
</dbReference>
<dbReference type="InterPro" id="IPR025669">
    <property type="entry name" value="AAA_dom"/>
</dbReference>
<comment type="similarity">
    <text evidence="1">Belongs to the CpsD/CapB family.</text>
</comment>
<dbReference type="EC" id="2.7.10.2" evidence="2"/>
<evidence type="ECO:0000256" key="5">
    <source>
        <dbReference type="ARBA" id="ARBA00022777"/>
    </source>
</evidence>
<proteinExistence type="inferred from homology"/>
<dbReference type="PANTHER" id="PTHR32309">
    <property type="entry name" value="TYROSINE-PROTEIN KINASE"/>
    <property type="match status" value="1"/>
</dbReference>
<dbReference type="GeneID" id="78287518"/>
<dbReference type="InterPro" id="IPR005702">
    <property type="entry name" value="Wzc-like_C"/>
</dbReference>
<evidence type="ECO:0000256" key="3">
    <source>
        <dbReference type="ARBA" id="ARBA00022679"/>
    </source>
</evidence>
<keyword evidence="3" id="KW-0808">Transferase</keyword>
<evidence type="ECO:0000256" key="2">
    <source>
        <dbReference type="ARBA" id="ARBA00011903"/>
    </source>
</evidence>
<keyword evidence="4" id="KW-0547">Nucleotide-binding</keyword>
<evidence type="ECO:0000256" key="8">
    <source>
        <dbReference type="ARBA" id="ARBA00051245"/>
    </source>
</evidence>
<protein>
    <recommendedName>
        <fullName evidence="2">non-specific protein-tyrosine kinase</fullName>
        <ecNumber evidence="2">2.7.10.2</ecNumber>
    </recommendedName>
</protein>
<dbReference type="PANTHER" id="PTHR32309:SF13">
    <property type="entry name" value="FERRIC ENTEROBACTIN TRANSPORT PROTEIN FEPE"/>
    <property type="match status" value="1"/>
</dbReference>
<accession>A0A1I0CI18</accession>
<sequence length="243" mass="27365">MFKKKTKHESKSTLLITNPKQKNNKIDYKEIYRHIRTNIEYSTVGQNIKTINITSAVPTESKSTTALNLSMIYATKYPKILLIDADLRKPVQHKYLNISNSTGLTNALIDFGKTKQINQSYFQKIKDSSFVSDLTVLTSGVKVPNPSELLSNPVFEDFIKKLKESYDFIIIDCPPVMMVSDAIPVGNVVDGTIFVCSSKSTNRKDAKAAVEVLQKNNVNIIGTLLTQVENGGTNSGYYYYYYY</sequence>
<dbReference type="EMBL" id="FOIN01000003">
    <property type="protein sequence ID" value="SET19181.1"/>
    <property type="molecule type" value="Genomic_DNA"/>
</dbReference>
<dbReference type="GO" id="GO:0004715">
    <property type="term" value="F:non-membrane spanning protein tyrosine kinase activity"/>
    <property type="evidence" value="ECO:0007669"/>
    <property type="project" value="UniProtKB-EC"/>
</dbReference>
<comment type="catalytic activity">
    <reaction evidence="8">
        <text>L-tyrosyl-[protein] + ATP = O-phospho-L-tyrosyl-[protein] + ADP + H(+)</text>
        <dbReference type="Rhea" id="RHEA:10596"/>
        <dbReference type="Rhea" id="RHEA-COMP:10136"/>
        <dbReference type="Rhea" id="RHEA-COMP:20101"/>
        <dbReference type="ChEBI" id="CHEBI:15378"/>
        <dbReference type="ChEBI" id="CHEBI:30616"/>
        <dbReference type="ChEBI" id="CHEBI:46858"/>
        <dbReference type="ChEBI" id="CHEBI:61978"/>
        <dbReference type="ChEBI" id="CHEBI:456216"/>
        <dbReference type="EC" id="2.7.10.2"/>
    </reaction>
</comment>
<dbReference type="OrthoDB" id="9794577at2"/>
<reference evidence="11" key="1">
    <citation type="submission" date="2016-10" db="EMBL/GenBank/DDBJ databases">
        <authorList>
            <person name="Varghese N."/>
            <person name="Submissions S."/>
        </authorList>
    </citation>
    <scope>NUCLEOTIDE SEQUENCE [LARGE SCALE GENOMIC DNA]</scope>
    <source>
        <strain evidence="11">DSM 1551</strain>
    </source>
</reference>
<evidence type="ECO:0000256" key="1">
    <source>
        <dbReference type="ARBA" id="ARBA00007316"/>
    </source>
</evidence>
<dbReference type="SUPFAM" id="SSF52540">
    <property type="entry name" value="P-loop containing nucleoside triphosphate hydrolases"/>
    <property type="match status" value="1"/>
</dbReference>
<dbReference type="Proteomes" id="UP000198558">
    <property type="component" value="Unassembled WGS sequence"/>
</dbReference>
<keyword evidence="6" id="KW-0067">ATP-binding</keyword>
<keyword evidence="5" id="KW-0418">Kinase</keyword>
<dbReference type="Gene3D" id="3.40.50.300">
    <property type="entry name" value="P-loop containing nucleotide triphosphate hydrolases"/>
    <property type="match status" value="1"/>
</dbReference>
<dbReference type="InterPro" id="IPR027417">
    <property type="entry name" value="P-loop_NTPase"/>
</dbReference>
<evidence type="ECO:0000259" key="9">
    <source>
        <dbReference type="Pfam" id="PF13614"/>
    </source>
</evidence>
<keyword evidence="11" id="KW-1185">Reference proteome</keyword>
<dbReference type="GO" id="GO:0005886">
    <property type="term" value="C:plasma membrane"/>
    <property type="evidence" value="ECO:0007669"/>
    <property type="project" value="TreeGrafter"/>
</dbReference>
<organism evidence="10 11">
    <name type="scientific">Thomasclavelia cocleata</name>
    <dbReference type="NCBI Taxonomy" id="69824"/>
    <lineage>
        <taxon>Bacteria</taxon>
        <taxon>Bacillati</taxon>
        <taxon>Bacillota</taxon>
        <taxon>Erysipelotrichia</taxon>
        <taxon>Erysipelotrichales</taxon>
        <taxon>Coprobacillaceae</taxon>
        <taxon>Thomasclavelia</taxon>
    </lineage>
</organism>
<dbReference type="InterPro" id="IPR050445">
    <property type="entry name" value="Bact_polysacc_biosynth/exp"/>
</dbReference>
<name>A0A1I0CI18_9FIRM</name>
<dbReference type="NCBIfam" id="TIGR01007">
    <property type="entry name" value="eps_fam"/>
    <property type="match status" value="1"/>
</dbReference>
<gene>
    <name evidence="10" type="ORF">SAMN04489758_10362</name>
</gene>
<keyword evidence="7" id="KW-0829">Tyrosine-protein kinase</keyword>
<dbReference type="AlphaFoldDB" id="A0A1I0CI18"/>